<feature type="transmembrane region" description="Helical" evidence="7">
    <location>
        <begin position="368"/>
        <end position="388"/>
    </location>
</feature>
<dbReference type="Pfam" id="PF02308">
    <property type="entry name" value="MgtC"/>
    <property type="match status" value="1"/>
</dbReference>
<keyword evidence="11" id="KW-1185">Reference proteome</keyword>
<feature type="domain" description="DUF4010" evidence="9">
    <location>
        <begin position="186"/>
        <end position="387"/>
    </location>
</feature>
<evidence type="ECO:0000313" key="11">
    <source>
        <dbReference type="Proteomes" id="UP000269669"/>
    </source>
</evidence>
<evidence type="ECO:0000259" key="9">
    <source>
        <dbReference type="Pfam" id="PF13194"/>
    </source>
</evidence>
<feature type="domain" description="MgtC/SapB/SrpB/YhiD N-terminal" evidence="8">
    <location>
        <begin position="24"/>
        <end position="138"/>
    </location>
</feature>
<dbReference type="InterPro" id="IPR003416">
    <property type="entry name" value="MgtC/SapB/SrpB/YhiD_fam"/>
</dbReference>
<evidence type="ECO:0000256" key="5">
    <source>
        <dbReference type="ARBA" id="ARBA00022989"/>
    </source>
</evidence>
<dbReference type="Pfam" id="PF13194">
    <property type="entry name" value="DUF4010"/>
    <property type="match status" value="1"/>
</dbReference>
<comment type="caution">
    <text evidence="10">The sequence shown here is derived from an EMBL/GenBank/DDBJ whole genome shotgun (WGS) entry which is preliminary data.</text>
</comment>
<reference evidence="10 11" key="1">
    <citation type="submission" date="2018-12" db="EMBL/GenBank/DDBJ databases">
        <title>Sequencing of bacterial isolates from soil warming experiment in Harvard Forest, Massachusetts, USA.</title>
        <authorList>
            <person name="Deangelis K."/>
        </authorList>
    </citation>
    <scope>NUCLEOTIDE SEQUENCE [LARGE SCALE GENOMIC DNA]</scope>
    <source>
        <strain evidence="10 11">EB153</strain>
    </source>
</reference>
<feature type="transmembrane region" description="Helical" evidence="7">
    <location>
        <begin position="55"/>
        <end position="82"/>
    </location>
</feature>
<dbReference type="AlphaFoldDB" id="A0A428MQI5"/>
<evidence type="ECO:0000256" key="1">
    <source>
        <dbReference type="ARBA" id="ARBA00004651"/>
    </source>
</evidence>
<feature type="transmembrane region" description="Helical" evidence="7">
    <location>
        <begin position="181"/>
        <end position="199"/>
    </location>
</feature>
<keyword evidence="3" id="KW-1003">Cell membrane</keyword>
<evidence type="ECO:0000256" key="4">
    <source>
        <dbReference type="ARBA" id="ARBA00022692"/>
    </source>
</evidence>
<dbReference type="InterPro" id="IPR025105">
    <property type="entry name" value="DUF4010"/>
</dbReference>
<comment type="subcellular location">
    <subcellularLocation>
        <location evidence="1">Cell membrane</location>
        <topology evidence="1">Multi-pass membrane protein</topology>
    </subcellularLocation>
</comment>
<evidence type="ECO:0000313" key="10">
    <source>
        <dbReference type="EMBL" id="RSL18983.1"/>
    </source>
</evidence>
<gene>
    <name evidence="10" type="ORF">EDE15_4593</name>
</gene>
<protein>
    <submittedName>
        <fullName evidence="10">Uncharacterized membrane protein (DUF4010 family)</fullName>
    </submittedName>
</protein>
<feature type="transmembrane region" description="Helical" evidence="7">
    <location>
        <begin position="102"/>
        <end position="130"/>
    </location>
</feature>
<keyword evidence="5 7" id="KW-1133">Transmembrane helix</keyword>
<proteinExistence type="inferred from homology"/>
<feature type="transmembrane region" description="Helical" evidence="7">
    <location>
        <begin position="14"/>
        <end position="34"/>
    </location>
</feature>
<evidence type="ECO:0000256" key="7">
    <source>
        <dbReference type="SAM" id="Phobius"/>
    </source>
</evidence>
<dbReference type="InterPro" id="IPR049177">
    <property type="entry name" value="MgtC_SapB_SrpB_YhiD_N"/>
</dbReference>
<keyword evidence="6 7" id="KW-0472">Membrane</keyword>
<evidence type="ECO:0000256" key="2">
    <source>
        <dbReference type="ARBA" id="ARBA00009298"/>
    </source>
</evidence>
<feature type="transmembrane region" description="Helical" evidence="7">
    <location>
        <begin position="242"/>
        <end position="261"/>
    </location>
</feature>
<dbReference type="OrthoDB" id="9813718at2"/>
<feature type="transmembrane region" description="Helical" evidence="7">
    <location>
        <begin position="151"/>
        <end position="169"/>
    </location>
</feature>
<dbReference type="PANTHER" id="PTHR39084:SF1">
    <property type="entry name" value="DUF4010 DOMAIN-CONTAINING PROTEIN"/>
    <property type="match status" value="1"/>
</dbReference>
<dbReference type="GO" id="GO:0005886">
    <property type="term" value="C:plasma membrane"/>
    <property type="evidence" value="ECO:0007669"/>
    <property type="project" value="UniProtKB-SubCell"/>
</dbReference>
<evidence type="ECO:0000256" key="6">
    <source>
        <dbReference type="ARBA" id="ARBA00023136"/>
    </source>
</evidence>
<comment type="similarity">
    <text evidence="2">Belongs to the MgtC/SapB family.</text>
</comment>
<accession>A0A428MQI5</accession>
<sequence>MNGWLDQLHGGSTAFPPVVTAIKLAVALAIGLLIGFERQWSHKDFGVRTFSLTALLGALTALISTPVMLMGMLATVLLAVLLNVRDIVASRSVEGTTSVALVVTFVLGALIGNGHMFTSVACAIVATWLLSLKPQFKQFAGGVRAEEIRSAVLLGLFGFVIWPLLPDRYVDPWRLLEPREAWVTVVVVAGIGFANYVLLRVYGKRGIALTAILGGLVNSTAAAAELAAILPAAGLLSQTVPAVLLTSVAMFLRNAVLLGLFGRSAVRFAVLPLLAMMVVATYFASRHRQVDANPKELELHLASPVSLKRVISFGFLFIAIQIAGTLAVRWLGNSGVLLVSVIGGTVSSASTTAAAANLLTHGNVSAQQAGIATVLTSIASTTMNLPIVKRQIKVQGVMREIVLATTLQGIVGITILFCERWFMH</sequence>
<feature type="transmembrane region" description="Helical" evidence="7">
    <location>
        <begin position="268"/>
        <end position="285"/>
    </location>
</feature>
<feature type="transmembrane region" description="Helical" evidence="7">
    <location>
        <begin position="400"/>
        <end position="422"/>
    </location>
</feature>
<feature type="transmembrane region" description="Helical" evidence="7">
    <location>
        <begin position="335"/>
        <end position="356"/>
    </location>
</feature>
<organism evidence="10 11">
    <name type="scientific">Edaphobacter aggregans</name>
    <dbReference type="NCBI Taxonomy" id="570835"/>
    <lineage>
        <taxon>Bacteria</taxon>
        <taxon>Pseudomonadati</taxon>
        <taxon>Acidobacteriota</taxon>
        <taxon>Terriglobia</taxon>
        <taxon>Terriglobales</taxon>
        <taxon>Acidobacteriaceae</taxon>
        <taxon>Edaphobacter</taxon>
    </lineage>
</organism>
<name>A0A428MQI5_9BACT</name>
<keyword evidence="4 7" id="KW-0812">Transmembrane</keyword>
<evidence type="ECO:0000256" key="3">
    <source>
        <dbReference type="ARBA" id="ARBA00022475"/>
    </source>
</evidence>
<feature type="transmembrane region" description="Helical" evidence="7">
    <location>
        <begin position="206"/>
        <end position="230"/>
    </location>
</feature>
<dbReference type="PANTHER" id="PTHR39084">
    <property type="entry name" value="MEMBRANE PROTEIN-RELATED"/>
    <property type="match status" value="1"/>
</dbReference>
<feature type="transmembrane region" description="Helical" evidence="7">
    <location>
        <begin position="310"/>
        <end position="328"/>
    </location>
</feature>
<dbReference type="PRINTS" id="PR01837">
    <property type="entry name" value="MGTCSAPBPROT"/>
</dbReference>
<evidence type="ECO:0000259" key="8">
    <source>
        <dbReference type="Pfam" id="PF02308"/>
    </source>
</evidence>
<dbReference type="EMBL" id="RSDW01000001">
    <property type="protein sequence ID" value="RSL18983.1"/>
    <property type="molecule type" value="Genomic_DNA"/>
</dbReference>
<dbReference type="Proteomes" id="UP000269669">
    <property type="component" value="Unassembled WGS sequence"/>
</dbReference>
<dbReference type="RefSeq" id="WP_125487253.1">
    <property type="nucleotide sequence ID" value="NZ_RSDW01000001.1"/>
</dbReference>